<keyword evidence="3" id="KW-1185">Reference proteome</keyword>
<feature type="domain" description="DUF7622" evidence="1">
    <location>
        <begin position="38"/>
        <end position="98"/>
    </location>
</feature>
<dbReference type="PANTHER" id="PTHR37433:SF19">
    <property type="entry name" value="ACTIVIN_RECP DOMAIN-CONTAINING PROTEIN"/>
    <property type="match status" value="1"/>
</dbReference>
<dbReference type="Proteomes" id="UP001328107">
    <property type="component" value="Unassembled WGS sequence"/>
</dbReference>
<dbReference type="InterPro" id="IPR056039">
    <property type="entry name" value="DUF7622"/>
</dbReference>
<evidence type="ECO:0000259" key="1">
    <source>
        <dbReference type="Pfam" id="PF24602"/>
    </source>
</evidence>
<comment type="caution">
    <text evidence="2">The sequence shown here is derived from an EMBL/GenBank/DDBJ whole genome shotgun (WGS) entry which is preliminary data.</text>
</comment>
<protein>
    <recommendedName>
        <fullName evidence="1">DUF7622 domain-containing protein</fullName>
    </recommendedName>
</protein>
<evidence type="ECO:0000313" key="2">
    <source>
        <dbReference type="EMBL" id="GMR51583.1"/>
    </source>
</evidence>
<dbReference type="PANTHER" id="PTHR37433">
    <property type="entry name" value="PROTEIN CBG25136-RELATED"/>
    <property type="match status" value="1"/>
</dbReference>
<feature type="non-terminal residue" evidence="2">
    <location>
        <position position="109"/>
    </location>
</feature>
<dbReference type="EMBL" id="BTRK01000005">
    <property type="protein sequence ID" value="GMR51583.1"/>
    <property type="molecule type" value="Genomic_DNA"/>
</dbReference>
<dbReference type="AlphaFoldDB" id="A0AAN5I484"/>
<reference evidence="3" key="1">
    <citation type="submission" date="2022-10" db="EMBL/GenBank/DDBJ databases">
        <title>Genome assembly of Pristionchus species.</title>
        <authorList>
            <person name="Yoshida K."/>
            <person name="Sommer R.J."/>
        </authorList>
    </citation>
    <scope>NUCLEOTIDE SEQUENCE [LARGE SCALE GENOMIC DNA]</scope>
    <source>
        <strain evidence="3">RS5460</strain>
    </source>
</reference>
<organism evidence="2 3">
    <name type="scientific">Pristionchus mayeri</name>
    <dbReference type="NCBI Taxonomy" id="1317129"/>
    <lineage>
        <taxon>Eukaryota</taxon>
        <taxon>Metazoa</taxon>
        <taxon>Ecdysozoa</taxon>
        <taxon>Nematoda</taxon>
        <taxon>Chromadorea</taxon>
        <taxon>Rhabditida</taxon>
        <taxon>Rhabditina</taxon>
        <taxon>Diplogasteromorpha</taxon>
        <taxon>Diplogasteroidea</taxon>
        <taxon>Neodiplogasteridae</taxon>
        <taxon>Pristionchus</taxon>
    </lineage>
</organism>
<evidence type="ECO:0000313" key="3">
    <source>
        <dbReference type="Proteomes" id="UP001328107"/>
    </source>
</evidence>
<sequence length="109" mass="12582">MKRLHANLIIVRQTSDYTLVERDHHISSEVQANCLDEENANNLSCWGDFCYYQNESFAVSRGCYTVDDTLAERKITVGFYENFNLYAYVCNTKFCNEDEISAKANMSPN</sequence>
<accession>A0AAN5I484</accession>
<dbReference type="Pfam" id="PF24602">
    <property type="entry name" value="DUF7622"/>
    <property type="match status" value="1"/>
</dbReference>
<gene>
    <name evidence="2" type="ORF">PMAYCL1PPCAC_21778</name>
</gene>
<proteinExistence type="predicted"/>
<name>A0AAN5I484_9BILA</name>